<name>A0AA36G202_9BILA</name>
<proteinExistence type="predicted"/>
<feature type="non-terminal residue" evidence="3">
    <location>
        <position position="1"/>
    </location>
</feature>
<keyword evidence="4" id="KW-1185">Reference proteome</keyword>
<comment type="caution">
    <text evidence="3">The sequence shown here is derived from an EMBL/GenBank/DDBJ whole genome shotgun (WGS) entry which is preliminary data.</text>
</comment>
<feature type="compositionally biased region" description="Basic and acidic residues" evidence="2">
    <location>
        <begin position="58"/>
        <end position="67"/>
    </location>
</feature>
<accession>A0AA36G202</accession>
<dbReference type="EMBL" id="CATQJA010002610">
    <property type="protein sequence ID" value="CAJ0573010.1"/>
    <property type="molecule type" value="Genomic_DNA"/>
</dbReference>
<sequence length="216" mass="24510">MEATLGQNVKRVDQQRRSSRPRDRSDQDNNNEEQQRSGRSLSPIELPDQDSNSPSKATDSHPRETRGPRRRPSTIDESDEEMEHPERRATLPRIPTGNRKPFPAKQTSVSGIDDIVRKPDDRRKSVPIQRASSLPRRPGQVAGRPVTVPSATTSITTKSSSSGARIYNEQREELLQELEGQLEFLNTELQDRDRRIAQLKGKLRQIDEKQSGRNGM</sequence>
<dbReference type="Proteomes" id="UP001177023">
    <property type="component" value="Unassembled WGS sequence"/>
</dbReference>
<evidence type="ECO:0000313" key="3">
    <source>
        <dbReference type="EMBL" id="CAJ0573010.1"/>
    </source>
</evidence>
<evidence type="ECO:0000256" key="1">
    <source>
        <dbReference type="SAM" id="Coils"/>
    </source>
</evidence>
<dbReference type="AlphaFoldDB" id="A0AA36G202"/>
<feature type="compositionally biased region" description="Low complexity" evidence="2">
    <location>
        <begin position="150"/>
        <end position="162"/>
    </location>
</feature>
<keyword evidence="1" id="KW-0175">Coiled coil</keyword>
<feature type="coiled-coil region" evidence="1">
    <location>
        <begin position="168"/>
        <end position="209"/>
    </location>
</feature>
<organism evidence="3 4">
    <name type="scientific">Mesorhabditis spiculigera</name>
    <dbReference type="NCBI Taxonomy" id="96644"/>
    <lineage>
        <taxon>Eukaryota</taxon>
        <taxon>Metazoa</taxon>
        <taxon>Ecdysozoa</taxon>
        <taxon>Nematoda</taxon>
        <taxon>Chromadorea</taxon>
        <taxon>Rhabditida</taxon>
        <taxon>Rhabditina</taxon>
        <taxon>Rhabditomorpha</taxon>
        <taxon>Rhabditoidea</taxon>
        <taxon>Rhabditidae</taxon>
        <taxon>Mesorhabditinae</taxon>
        <taxon>Mesorhabditis</taxon>
    </lineage>
</organism>
<evidence type="ECO:0000313" key="4">
    <source>
        <dbReference type="Proteomes" id="UP001177023"/>
    </source>
</evidence>
<reference evidence="3" key="1">
    <citation type="submission" date="2023-06" db="EMBL/GenBank/DDBJ databases">
        <authorList>
            <person name="Delattre M."/>
        </authorList>
    </citation>
    <scope>NUCLEOTIDE SEQUENCE</scope>
    <source>
        <strain evidence="3">AF72</strain>
    </source>
</reference>
<protein>
    <submittedName>
        <fullName evidence="3">Uncharacterized protein</fullName>
    </submittedName>
</protein>
<evidence type="ECO:0000256" key="2">
    <source>
        <dbReference type="SAM" id="MobiDB-lite"/>
    </source>
</evidence>
<feature type="compositionally biased region" description="Basic and acidic residues" evidence="2">
    <location>
        <begin position="114"/>
        <end position="124"/>
    </location>
</feature>
<feature type="region of interest" description="Disordered" evidence="2">
    <location>
        <begin position="1"/>
        <end position="163"/>
    </location>
</feature>
<gene>
    <name evidence="3" type="ORF">MSPICULIGERA_LOCUS11380</name>
</gene>
<feature type="compositionally biased region" description="Basic and acidic residues" evidence="2">
    <location>
        <begin position="10"/>
        <end position="27"/>
    </location>
</feature>